<feature type="region of interest" description="Disordered" evidence="1">
    <location>
        <begin position="806"/>
        <end position="849"/>
    </location>
</feature>
<name>A0A167XQ73_9EURO</name>
<dbReference type="VEuPathDB" id="FungiDB:AAP_03867"/>
<protein>
    <submittedName>
        <fullName evidence="2">Uncharacterized protein</fullName>
    </submittedName>
</protein>
<feature type="region of interest" description="Disordered" evidence="1">
    <location>
        <begin position="914"/>
        <end position="933"/>
    </location>
</feature>
<keyword evidence="3" id="KW-1185">Reference proteome</keyword>
<organism evidence="2 3">
    <name type="scientific">Ascosphaera apis ARSEF 7405</name>
    <dbReference type="NCBI Taxonomy" id="392613"/>
    <lineage>
        <taxon>Eukaryota</taxon>
        <taxon>Fungi</taxon>
        <taxon>Dikarya</taxon>
        <taxon>Ascomycota</taxon>
        <taxon>Pezizomycotina</taxon>
        <taxon>Eurotiomycetes</taxon>
        <taxon>Eurotiomycetidae</taxon>
        <taxon>Onygenales</taxon>
        <taxon>Ascosphaeraceae</taxon>
        <taxon>Ascosphaera</taxon>
    </lineage>
</organism>
<feature type="compositionally biased region" description="Polar residues" evidence="1">
    <location>
        <begin position="919"/>
        <end position="933"/>
    </location>
</feature>
<feature type="compositionally biased region" description="Basic and acidic residues" evidence="1">
    <location>
        <begin position="130"/>
        <end position="141"/>
    </location>
</feature>
<evidence type="ECO:0000256" key="1">
    <source>
        <dbReference type="SAM" id="MobiDB-lite"/>
    </source>
</evidence>
<feature type="compositionally biased region" description="Basic and acidic residues" evidence="1">
    <location>
        <begin position="429"/>
        <end position="438"/>
    </location>
</feature>
<feature type="region of interest" description="Disordered" evidence="1">
    <location>
        <begin position="990"/>
        <end position="1009"/>
    </location>
</feature>
<feature type="compositionally biased region" description="Low complexity" evidence="1">
    <location>
        <begin position="142"/>
        <end position="155"/>
    </location>
</feature>
<feature type="region of interest" description="Disordered" evidence="1">
    <location>
        <begin position="948"/>
        <end position="978"/>
    </location>
</feature>
<dbReference type="EMBL" id="AZGZ01000017">
    <property type="protein sequence ID" value="KZZ90337.1"/>
    <property type="molecule type" value="Genomic_DNA"/>
</dbReference>
<feature type="region of interest" description="Disordered" evidence="1">
    <location>
        <begin position="879"/>
        <end position="908"/>
    </location>
</feature>
<feature type="compositionally biased region" description="Pro residues" evidence="1">
    <location>
        <begin position="1230"/>
        <end position="1239"/>
    </location>
</feature>
<sequence length="1334" mass="149734">MDDLQETLHFKIRGLYYKGVGPADDKSSLLYMTSEEYGDLLRNNPKAMLYYQDDDGDRVQVGSSLELYQRCKELQSRNQKPSFHINQTKEAREAWLATEFPYRNPHANLRYLRHKMTSWSTPLTSDQEDERTVDNDEHVESRSSSPRSTLTPTSDSGDEAWEKVFTEESDTTLDVSKLRERDEDEEDDVEVEVEEPMKVLPPRPETDHTEIPSLDGDRLPKDDVPEEKHSDKNVDLNEGHTHVSHELLKSESAHRHHSHYRPHHHSHHRPHHRAFGLKQSHCFSKKPNSVPKKGRQFECNTHHGLAAPYREYHDYKPHRSWGTFETWRNENHVPRPGLSKTHGGHHRKVSFMDSVRNSPGMFQSNSAPVNASWSNPRNKYESSEESQYGSSDEASQEKEPLLSEFQREVQRLREEQDRLKSEISQLTESKMRKERELAELPASDESMAIGTQSSPPTIPMPDSAIQPTRELLPQSVGNFLRSVGRYTYEAKRWLPPVASERLTAFQNSLQRHIPPIHNPDAGTSIIRDEPPSGEMSRSTLIGAFGPHFVNLAEVLSKGAERARELAHQTRTADQRAAMMVAEGITAIMADFEGKGKKLAGVMDSMAQECHKVAEQLNEREEGGNPSSQQAITSAWIDDTQAAKEEENVDGDAVANVLNHQVPPHDSARDPAVEEKGKVRKNDSTADFITFCKTTDDKVLCFNHGTDIDSLDFLAAFNRLGFPFLCFKLKNNEYGLIEFSTKRAAEVAFEEIKGQKIGKYTAVLSDVVQGDQRSILESSEDGLLSYLVVLKTSTPALTLVRPEPQRTPEYGMRIPRIPYRGRPADTVRSRSQPNGKERVHEVAGHNEERENQAKSFAEFCMRYPNPALEVPREIFSQAAMRPPPHLPTEIGRKIEAPQPKKPEQVQRPSLKDSLIVHPSLSPSPDIQDETPNTPLDTITQVMRGVRPEAVATKSGSTTSSIEEKTGRTPTAAEKGKGPEIPAKIPIERTFARNGPLRGESSTNRLTRDDTFDLPIRQRPRPQAVYGPDERGDNLYMYFRDPSHDQSVPSKEKAQAGDETSTTQPRIPQKHASMDPIGPSVQTQNLKYPQVNRSKSVSFGGVNPLGSPIRRSATVVSGTSSTMRPVASEPTAPMPPTPTRRARYARHRAGGRAQGPSAVHTSGMGEGLPLAPPQQSPTTSRAPRMPPPPPPLPPSQPPQLMEDLPNPEADSQPEHAPSQDTQQPASLHHPYHPPPPPAPRPPFRDLYPGPRRVTYKDYTFLYYAYGSGDLEIGKCRVAWEAGGQVEAAIDLIEQARKEKEDSSAGMFRRMGGDIWCTWALLILYGVSNHEEMRMYH</sequence>
<dbReference type="OrthoDB" id="4200759at2759"/>
<gene>
    <name evidence="2" type="ORF">AAP_03867</name>
</gene>
<feature type="region of interest" description="Disordered" evidence="1">
    <location>
        <begin position="355"/>
        <end position="401"/>
    </location>
</feature>
<evidence type="ECO:0000313" key="3">
    <source>
        <dbReference type="Proteomes" id="UP000242877"/>
    </source>
</evidence>
<feature type="compositionally biased region" description="Polar residues" evidence="1">
    <location>
        <begin position="355"/>
        <end position="377"/>
    </location>
</feature>
<proteinExistence type="predicted"/>
<feature type="region of interest" description="Disordered" evidence="1">
    <location>
        <begin position="1038"/>
        <end position="1246"/>
    </location>
</feature>
<reference evidence="2 3" key="1">
    <citation type="journal article" date="2016" name="Genome Biol. Evol.">
        <title>Divergent and convergent evolution of fungal pathogenicity.</title>
        <authorList>
            <person name="Shang Y."/>
            <person name="Xiao G."/>
            <person name="Zheng P."/>
            <person name="Cen K."/>
            <person name="Zhan S."/>
            <person name="Wang C."/>
        </authorList>
    </citation>
    <scope>NUCLEOTIDE SEQUENCE [LARGE SCALE GENOMIC DNA]</scope>
    <source>
        <strain evidence="2 3">ARSEF 7405</strain>
    </source>
</reference>
<feature type="compositionally biased region" description="Polar residues" evidence="1">
    <location>
        <begin position="1112"/>
        <end position="1121"/>
    </location>
</feature>
<feature type="compositionally biased region" description="Basic residues" evidence="1">
    <location>
        <begin position="1138"/>
        <end position="1148"/>
    </location>
</feature>
<feature type="compositionally biased region" description="Basic and acidic residues" evidence="1">
    <location>
        <begin position="204"/>
        <end position="240"/>
    </location>
</feature>
<accession>A0A167XQ73</accession>
<dbReference type="Proteomes" id="UP000242877">
    <property type="component" value="Unassembled WGS sequence"/>
</dbReference>
<feature type="compositionally biased region" description="Basic and acidic residues" evidence="1">
    <location>
        <begin position="889"/>
        <end position="903"/>
    </location>
</feature>
<feature type="region of interest" description="Disordered" evidence="1">
    <location>
        <begin position="120"/>
        <end position="240"/>
    </location>
</feature>
<feature type="compositionally biased region" description="Basic and acidic residues" evidence="1">
    <location>
        <begin position="834"/>
        <end position="849"/>
    </location>
</feature>
<feature type="compositionally biased region" description="Polar residues" evidence="1">
    <location>
        <begin position="1078"/>
        <end position="1095"/>
    </location>
</feature>
<comment type="caution">
    <text evidence="2">The sequence shown here is derived from an EMBL/GenBank/DDBJ whole genome shotgun (WGS) entry which is preliminary data.</text>
</comment>
<feature type="compositionally biased region" description="Acidic residues" evidence="1">
    <location>
        <begin position="182"/>
        <end position="194"/>
    </location>
</feature>
<feature type="compositionally biased region" description="Pro residues" evidence="1">
    <location>
        <begin position="1182"/>
        <end position="1195"/>
    </location>
</feature>
<feature type="region of interest" description="Disordered" evidence="1">
    <location>
        <begin position="413"/>
        <end position="464"/>
    </location>
</feature>
<evidence type="ECO:0000313" key="2">
    <source>
        <dbReference type="EMBL" id="KZZ90337.1"/>
    </source>
</evidence>